<proteinExistence type="predicted"/>
<evidence type="ECO:0000313" key="3">
    <source>
        <dbReference type="Proteomes" id="UP000255163"/>
    </source>
</evidence>
<dbReference type="Proteomes" id="UP000255163">
    <property type="component" value="Unassembled WGS sequence"/>
</dbReference>
<feature type="region of interest" description="Disordered" evidence="1">
    <location>
        <begin position="81"/>
        <end position="114"/>
    </location>
</feature>
<dbReference type="AlphaFoldDB" id="A0A376FDA0"/>
<feature type="region of interest" description="Disordered" evidence="1">
    <location>
        <begin position="1"/>
        <end position="52"/>
    </location>
</feature>
<organism evidence="2 3">
    <name type="scientific">Enterobacter asburiae</name>
    <dbReference type="NCBI Taxonomy" id="61645"/>
    <lineage>
        <taxon>Bacteria</taxon>
        <taxon>Pseudomonadati</taxon>
        <taxon>Pseudomonadota</taxon>
        <taxon>Gammaproteobacteria</taxon>
        <taxon>Enterobacterales</taxon>
        <taxon>Enterobacteriaceae</taxon>
        <taxon>Enterobacter</taxon>
        <taxon>Enterobacter cloacae complex</taxon>
    </lineage>
</organism>
<reference evidence="2 3" key="1">
    <citation type="submission" date="2018-06" db="EMBL/GenBank/DDBJ databases">
        <authorList>
            <consortium name="Pathogen Informatics"/>
            <person name="Doyle S."/>
        </authorList>
    </citation>
    <scope>NUCLEOTIDE SEQUENCE [LARGE SCALE GENOMIC DNA]</scope>
    <source>
        <strain evidence="2 3">NCTC12123</strain>
    </source>
</reference>
<evidence type="ECO:0000256" key="1">
    <source>
        <dbReference type="SAM" id="MobiDB-lite"/>
    </source>
</evidence>
<protein>
    <submittedName>
        <fullName evidence="2">Uncharacterized protein</fullName>
    </submittedName>
</protein>
<dbReference type="EMBL" id="UFYI01000007">
    <property type="protein sequence ID" value="STD23684.1"/>
    <property type="molecule type" value="Genomic_DNA"/>
</dbReference>
<gene>
    <name evidence="2" type="ORF">NCTC12123_03967</name>
</gene>
<evidence type="ECO:0000313" key="2">
    <source>
        <dbReference type="EMBL" id="STD23684.1"/>
    </source>
</evidence>
<accession>A0A376FDA0</accession>
<name>A0A376FDA0_ENTAS</name>
<feature type="compositionally biased region" description="Polar residues" evidence="1">
    <location>
        <begin position="32"/>
        <end position="43"/>
    </location>
</feature>
<sequence>MTKLPGYNHTPIEEGLQGTAQTPYLNRRGAASQKQSGKFSNGTARGDDIIHNRDMETVDRQFKAKGIFEVSFAQPGAELMLDGGGMNTRQRAGLVPTAEPPREGDGRAGHSGYSRAASADVRYKGTFTTMSIFAKAR</sequence>